<comment type="caution">
    <text evidence="3">The sequence shown here is derived from an EMBL/GenBank/DDBJ whole genome shotgun (WGS) entry which is preliminary data.</text>
</comment>
<sequence length="332" mass="35690">MKESVIARHAGLWLASAVLAMTALASCDKFPEEKEPVVSVELLETGDTYVEFSVTAENAEYFICTFSGADIETREYKIEDDSYEFREEGLTAGSGYTISATAWNGGLSSEDSETFTTVVPPDVKIGTPSPDYVGVTFTLNSDGATGFRWAVTETGAGPDDADWNEVGEVADGAAEVSAEGLRSGTSYTISACAMNGSVSGEVATAEFTTEGLHFNEEYVCTVELLKMDADNIGPFASFMLSSGNCIKGRYCNVTAEEFETEYDGVLEKLVSLELSDEQIDQQMLVGSRTYVYGLENGTDYVLAVLPMGGDMGTEYGAPVMLEYSFAIDVEDK</sequence>
<dbReference type="Proteomes" id="UP000886881">
    <property type="component" value="Unassembled WGS sequence"/>
</dbReference>
<evidence type="ECO:0000313" key="4">
    <source>
        <dbReference type="Proteomes" id="UP000886881"/>
    </source>
</evidence>
<dbReference type="InterPro" id="IPR013783">
    <property type="entry name" value="Ig-like_fold"/>
</dbReference>
<organism evidence="3 4">
    <name type="scientific">Candidatus Cryptobacteroides merdipullorum</name>
    <dbReference type="NCBI Taxonomy" id="2840771"/>
    <lineage>
        <taxon>Bacteria</taxon>
        <taxon>Pseudomonadati</taxon>
        <taxon>Bacteroidota</taxon>
        <taxon>Bacteroidia</taxon>
        <taxon>Bacteroidales</taxon>
        <taxon>Candidatus Cryptobacteroides</taxon>
    </lineage>
</organism>
<feature type="chain" id="PRO_5039395674" evidence="1">
    <location>
        <begin position="26"/>
        <end position="332"/>
    </location>
</feature>
<dbReference type="EMBL" id="DVLC01000041">
    <property type="protein sequence ID" value="HIT46627.1"/>
    <property type="molecule type" value="Genomic_DNA"/>
</dbReference>
<feature type="signal peptide" evidence="1">
    <location>
        <begin position="1"/>
        <end position="25"/>
    </location>
</feature>
<dbReference type="InterPro" id="IPR036116">
    <property type="entry name" value="FN3_sf"/>
</dbReference>
<evidence type="ECO:0000256" key="1">
    <source>
        <dbReference type="SAM" id="SignalP"/>
    </source>
</evidence>
<dbReference type="AlphaFoldDB" id="A0A9D1KH38"/>
<evidence type="ECO:0000259" key="2">
    <source>
        <dbReference type="PROSITE" id="PS50853"/>
    </source>
</evidence>
<accession>A0A9D1KH38</accession>
<dbReference type="SUPFAM" id="SSF49265">
    <property type="entry name" value="Fibronectin type III"/>
    <property type="match status" value="1"/>
</dbReference>
<dbReference type="InterPro" id="IPR003961">
    <property type="entry name" value="FN3_dom"/>
</dbReference>
<evidence type="ECO:0000313" key="3">
    <source>
        <dbReference type="EMBL" id="HIT46627.1"/>
    </source>
</evidence>
<proteinExistence type="predicted"/>
<reference evidence="3" key="2">
    <citation type="journal article" date="2021" name="PeerJ">
        <title>Extensive microbial diversity within the chicken gut microbiome revealed by metagenomics and culture.</title>
        <authorList>
            <person name="Gilroy R."/>
            <person name="Ravi A."/>
            <person name="Getino M."/>
            <person name="Pursley I."/>
            <person name="Horton D.L."/>
            <person name="Alikhan N.F."/>
            <person name="Baker D."/>
            <person name="Gharbi K."/>
            <person name="Hall N."/>
            <person name="Watson M."/>
            <person name="Adriaenssens E.M."/>
            <person name="Foster-Nyarko E."/>
            <person name="Jarju S."/>
            <person name="Secka A."/>
            <person name="Antonio M."/>
            <person name="Oren A."/>
            <person name="Chaudhuri R.R."/>
            <person name="La Ragione R."/>
            <person name="Hildebrand F."/>
            <person name="Pallen M.J."/>
        </authorList>
    </citation>
    <scope>NUCLEOTIDE SEQUENCE</scope>
    <source>
        <strain evidence="3">ChiHecec2B26-709</strain>
    </source>
</reference>
<keyword evidence="1" id="KW-0732">Signal</keyword>
<dbReference type="CDD" id="cd00063">
    <property type="entry name" value="FN3"/>
    <property type="match status" value="1"/>
</dbReference>
<reference evidence="3" key="1">
    <citation type="submission" date="2020-10" db="EMBL/GenBank/DDBJ databases">
        <authorList>
            <person name="Gilroy R."/>
        </authorList>
    </citation>
    <scope>NUCLEOTIDE SEQUENCE</scope>
    <source>
        <strain evidence="3">ChiHecec2B26-709</strain>
    </source>
</reference>
<gene>
    <name evidence="3" type="ORF">IAC35_02070</name>
</gene>
<dbReference type="PROSITE" id="PS50853">
    <property type="entry name" value="FN3"/>
    <property type="match status" value="1"/>
</dbReference>
<name>A0A9D1KH38_9BACT</name>
<dbReference type="Gene3D" id="2.60.40.10">
    <property type="entry name" value="Immunoglobulins"/>
    <property type="match status" value="1"/>
</dbReference>
<protein>
    <submittedName>
        <fullName evidence="3">Fibronectin type III domain-containing protein</fullName>
    </submittedName>
</protein>
<feature type="domain" description="Fibronectin type-III" evidence="2">
    <location>
        <begin position="119"/>
        <end position="211"/>
    </location>
</feature>
<dbReference type="PROSITE" id="PS51257">
    <property type="entry name" value="PROKAR_LIPOPROTEIN"/>
    <property type="match status" value="1"/>
</dbReference>